<dbReference type="AlphaFoldDB" id="A0A1I0AFH3"/>
<dbReference type="Proteomes" id="UP000199820">
    <property type="component" value="Unassembled WGS sequence"/>
</dbReference>
<reference evidence="2 3" key="1">
    <citation type="submission" date="2016-10" db="EMBL/GenBank/DDBJ databases">
        <authorList>
            <person name="de Groot N.N."/>
        </authorList>
    </citation>
    <scope>NUCLEOTIDE SEQUENCE [LARGE SCALE GENOMIC DNA]</scope>
    <source>
        <strain evidence="2 3">KH1P1</strain>
    </source>
</reference>
<feature type="chain" id="PRO_5011474940" description="Cell wall binding repeat-containing protein" evidence="1">
    <location>
        <begin position="24"/>
        <end position="224"/>
    </location>
</feature>
<evidence type="ECO:0000256" key="1">
    <source>
        <dbReference type="SAM" id="SignalP"/>
    </source>
</evidence>
<dbReference type="eggNOG" id="ENOG5032RT6">
    <property type="taxonomic scope" value="Bacteria"/>
</dbReference>
<evidence type="ECO:0000313" key="2">
    <source>
        <dbReference type="EMBL" id="SES93033.1"/>
    </source>
</evidence>
<evidence type="ECO:0008006" key="4">
    <source>
        <dbReference type="Google" id="ProtNLM"/>
    </source>
</evidence>
<keyword evidence="3" id="KW-1185">Reference proteome</keyword>
<dbReference type="EMBL" id="FOIL01000002">
    <property type="protein sequence ID" value="SES93033.1"/>
    <property type="molecule type" value="Genomic_DNA"/>
</dbReference>
<protein>
    <recommendedName>
        <fullName evidence="4">Cell wall binding repeat-containing protein</fullName>
    </recommendedName>
</protein>
<dbReference type="OrthoDB" id="1864143at2"/>
<sequence length="224" mass="24271">MRKSQVVPIALLSSLIFAFSASAGEWKKDPNGWRYDNGGGNYSARTWQWIDGNGDGTAECYYFDISGYARTSTTIDGSEVNADGAWVVNGIVQTKNTAEASENGHPDSAGYGWADPGRFNSAAGAEDLKGTLAYSQGTMSNITFLSAESFLNLYTADFTDVDGNQWLLLISSADKQIDELKSKVEGKTVVVYGKYDGYSEKMSKPSFKLTHCVVDGQGFYFIGA</sequence>
<keyword evidence="1" id="KW-0732">Signal</keyword>
<dbReference type="Gene3D" id="2.10.270.10">
    <property type="entry name" value="Cholin Binding"/>
    <property type="match status" value="1"/>
</dbReference>
<gene>
    <name evidence="2" type="ORF">SAMN04487771_100216</name>
</gene>
<dbReference type="RefSeq" id="WP_074647923.1">
    <property type="nucleotide sequence ID" value="NZ_FOIL01000002.1"/>
</dbReference>
<accession>A0A1I0AFH3</accession>
<dbReference type="STRING" id="1526.SAMN02910262_02190"/>
<organism evidence="2 3">
    <name type="scientific">[Clostridium] aminophilum</name>
    <dbReference type="NCBI Taxonomy" id="1526"/>
    <lineage>
        <taxon>Bacteria</taxon>
        <taxon>Bacillati</taxon>
        <taxon>Bacillota</taxon>
        <taxon>Clostridia</taxon>
        <taxon>Lachnospirales</taxon>
        <taxon>Lachnospiraceae</taxon>
    </lineage>
</organism>
<evidence type="ECO:0000313" key="3">
    <source>
        <dbReference type="Proteomes" id="UP000199820"/>
    </source>
</evidence>
<name>A0A1I0AFH3_9FIRM</name>
<proteinExistence type="predicted"/>
<feature type="signal peptide" evidence="1">
    <location>
        <begin position="1"/>
        <end position="23"/>
    </location>
</feature>
<dbReference type="SUPFAM" id="SSF69360">
    <property type="entry name" value="Cell wall binding repeat"/>
    <property type="match status" value="1"/>
</dbReference>